<dbReference type="GO" id="GO:0016874">
    <property type="term" value="F:ligase activity"/>
    <property type="evidence" value="ECO:0007669"/>
    <property type="project" value="UniProtKB-KW"/>
</dbReference>
<dbReference type="InterPro" id="IPR000415">
    <property type="entry name" value="Nitroreductase-like"/>
</dbReference>
<dbReference type="Gene3D" id="3.40.50.1820">
    <property type="entry name" value="alpha/beta hydrolase"/>
    <property type="match status" value="1"/>
</dbReference>
<dbReference type="SUPFAM" id="SSF55469">
    <property type="entry name" value="FMN-dependent nitroreductase-like"/>
    <property type="match status" value="1"/>
</dbReference>
<dbReference type="PANTHER" id="PTHR45527">
    <property type="entry name" value="NONRIBOSOMAL PEPTIDE SYNTHETASE"/>
    <property type="match status" value="1"/>
</dbReference>
<dbReference type="FunFam" id="3.40.50.12780:FF:000012">
    <property type="entry name" value="Non-ribosomal peptide synthetase"/>
    <property type="match status" value="1"/>
</dbReference>
<reference evidence="7 8" key="1">
    <citation type="submission" date="2016-12" db="EMBL/GenBank/DDBJ databases">
        <authorList>
            <person name="Song W.-J."/>
            <person name="Kurnit D.M."/>
        </authorList>
    </citation>
    <scope>NUCLEOTIDE SEQUENCE [LARGE SCALE GENOMIC DNA]</scope>
    <source>
        <strain evidence="7 8">STM7296</strain>
    </source>
</reference>
<dbReference type="Gene3D" id="3.40.50.980">
    <property type="match status" value="4"/>
</dbReference>
<dbReference type="CDD" id="cd19535">
    <property type="entry name" value="Cyc_NRPS"/>
    <property type="match status" value="1"/>
</dbReference>
<dbReference type="Pfam" id="PF00501">
    <property type="entry name" value="AMP-binding"/>
    <property type="match status" value="2"/>
</dbReference>
<dbReference type="Gene3D" id="2.30.38.10">
    <property type="entry name" value="Luciferase, Domain 3"/>
    <property type="match status" value="2"/>
</dbReference>
<dbReference type="InterPro" id="IPR023213">
    <property type="entry name" value="CAT-like_dom_sf"/>
</dbReference>
<dbReference type="GO" id="GO:0005829">
    <property type="term" value="C:cytosol"/>
    <property type="evidence" value="ECO:0007669"/>
    <property type="project" value="TreeGrafter"/>
</dbReference>
<dbReference type="SMART" id="SM00823">
    <property type="entry name" value="PKS_PP"/>
    <property type="match status" value="2"/>
</dbReference>
<dbReference type="Gene3D" id="1.10.1200.10">
    <property type="entry name" value="ACP-like"/>
    <property type="match status" value="1"/>
</dbReference>
<evidence type="ECO:0000259" key="6">
    <source>
        <dbReference type="PROSITE" id="PS50075"/>
    </source>
</evidence>
<dbReference type="InterPro" id="IPR010071">
    <property type="entry name" value="AA_adenyl_dom"/>
</dbReference>
<dbReference type="InterPro" id="IPR029479">
    <property type="entry name" value="Nitroreductase"/>
</dbReference>
<accession>A0A1N7RUP1</accession>
<sequence length="2402" mass="262991">MSSPPPLPAVPVSPQRLAQLVRRAAAARTAGPAPESSSTIGVSQAVSFAQQRLWFLERLHGQASAYTVPLALHIEGPLDTRRLEQELRAIVQRHSALRTTFPELDGQPVQVIHDEVRLPFDVSTLPADSGSDAIDHWLREQAALPFDLIEGPLIRAKLLRLDVDSHVLAVTMHHIVADGWSLGIFVRDLAALYEGRALSEPDLHYADFARWQRQWLRDETLHRLVRHWRNALSGELEALALPTDRPRPLVPSFRGRQHREIVSPVLAERLHRFCHRGAAGEQVTPFMVLLTVYHTVLARYSGQRRIVIGCPVANRQRREVESLIGFFVNTLPILIEADADRSLRQTLRDVYDRVLAAFDHQDLPFEQLVEHLHPERSLDRNPVFQAAFVMQNMALPALDFGGLKLTPVLVDTGTAKFDLMLEVVELGGELILTFEYATDLFDSSTIERFAAQVLGLLEAGLEQPEAPLCSLALLTEVERADLERWNRTEVVWPESDSNLVTLIERRAAEAPDAVAVFDETDSLTRGALNRRANALAYRLIAEGIGPESIVGVCVTRNLDLVVALIATMKAGGAFLPLDPNLPPDRLAFMIGQSNARLVLTQQRWARVVPEGVNTLFVDAADADAPAEAPENPGVTIRSGMAAYVFFTSGSTGHPKGVINTHGALLNRILWMQQAYSLGPDDSVLQKTPVTFDVSVWELIWPLIANASLVLARPDAHTDSALLAATIRDHSISVVHFVPSLLGLFLRETTGLALPSLRLIVASGEPMTAELRDACCKRFPHARLENLYGPTEAAIDVTQKACRYADEPVVSIGRPIANVRVFILDAHLRPVPVGAIGELFIGGISLARGYIGRPGLTAARFVPDPFFSRGGERLYGTGDLARFTDDGELQFLGRCDDQVKLRGVRIEPAEIEAQLCNFPGVLEAVVGVCDGHMAATISMKDGASLDKAALLAFLARFLPQTMIPATIRVLDALPRSASGKLDRSSALLRGTAPAAGQHVPVWSVTEARLLRLWQELLEKTGLGAEDDFFDLGGHSLLLIRLASRIREAFGIAVALRDLFQARTIAMQAALVDKLVRAETSSAASSVERQENASRAEVGAPAVIVPDLAKRDRPFPLNSVQQAYWVGRRSDFELGSVAAHLYAEIDCTDLSHAAIQQAFNQLVERHDMLRCIVSADGEQSILAEVPAYTIPCIDLRQAPAETIDAARTAWRNLLSHQILPADRWPLFDLRAVLLPANTIRLHVSFDLLVGDALSWISFCSELGRLARRPETVLPPLTLSFRDYLLAEEKLHQSANYIVAQQYWAQRIDTLPPAPDLPQRREMERAGHPHAFVRRSGRLGQARWETLKRQATATGLTPSVLLMAAFSEVLGCWTGKPHFTLNVTLFNRQPLHPEVNAIIGDFTSLTLLEIDLRSGTRFVDRALAVQNRLLDDLDHRQYGGVAVLRDLARRHGGAARAIMPVVFSSILPQSGRGQDTSILRELGALAYGITQTPQIYCDHQVYEEDGALCFNWDIVEQLFPQGLWDDMFSAYCTLLERLAEDPAAWTAEAPVDLPQWQRRLQDEADATTRHFSDAGCSLVDLVARQTQMRANAYAVLAPEQCLTYGELNNAADDVARWLLKAGAAPGMLVAIVMQKGWEQVVAALGILKAGAAYLPVDADSPPHRVKELLACGEATLVLTQSWIDARIDWPGEIKRLRVDDELAGQEDLPPLSTRPDPDSLAYVIFTSGSTGIPKGVAVTHRAVVNTLLDLNTRNGVWAGDRIFGLSSLSFDLSVYDMFGAFAAGATLVLPEACGGRDPSHWLARMQATEVSMWNSAPAMLDLLVDYLESTQQGLPPSLRLAMLSGDWIPVGLPDRVRARCTTPGLRIDSLGGATEASIWSIAYPISTVNPAWPSIPYGKALANQRLLVLDERLRPRPVWAVGALYIAGKGLASGYWRNEIETAKQFIRHPETGERLYATGDIGRWLPDGNIEFLGRTDDQIKIHGFRVELGEIEAVLRQYPGLCDAIVVATRAAGRRELVAAVVLTGGSTSGPDELRGFLRQRLPDYMVPSTVHVLESLPLTANGKVDRKTLAERLAPSPAILAGPAPTPGANHPVARIAARAAEILSLPAIAPDSNLLELGASSVDIVRLANALEREFSVRLTFETFYRDPTVAALAEACGKALAHHDPAPASAIGMVPDPAARETFKAAGHGRLRLADACPRTALARLPSEVAHALARRRSIRRFNTEPLQAAALVRLLACLTRSPETERYYHPSAGGLYPLRGYLQIRARRVAGLKAGLYYLDPWEHELVLLPQQVELPATIHDPFVNRPIFNASAFSFYLVAHLAAIEPLYGGEALSLCLVEAGYIGQLLMTQAPACGIGLCPIGHLDTAAVRTALNLDSSDMLVHSLLGGALPDEKDVRR</sequence>
<dbReference type="InterPro" id="IPR020845">
    <property type="entry name" value="AMP-binding_CS"/>
</dbReference>
<dbReference type="GO" id="GO:0031177">
    <property type="term" value="F:phosphopantetheine binding"/>
    <property type="evidence" value="ECO:0007669"/>
    <property type="project" value="InterPro"/>
</dbReference>
<dbReference type="PROSITE" id="PS00455">
    <property type="entry name" value="AMP_BINDING"/>
    <property type="match status" value="2"/>
</dbReference>
<evidence type="ECO:0000313" key="8">
    <source>
        <dbReference type="Proteomes" id="UP000187012"/>
    </source>
</evidence>
<comment type="cofactor">
    <cofactor evidence="1">
        <name>pantetheine 4'-phosphate</name>
        <dbReference type="ChEBI" id="CHEBI:47942"/>
    </cofactor>
</comment>
<feature type="domain" description="Carrier" evidence="6">
    <location>
        <begin position="2087"/>
        <end position="2162"/>
    </location>
</feature>
<dbReference type="InterPro" id="IPR006162">
    <property type="entry name" value="Ppantetheine_attach_site"/>
</dbReference>
<dbReference type="CDD" id="cd17646">
    <property type="entry name" value="A_NRPS_AB3403-like"/>
    <property type="match status" value="1"/>
</dbReference>
<dbReference type="GO" id="GO:0016853">
    <property type="term" value="F:isomerase activity"/>
    <property type="evidence" value="ECO:0007669"/>
    <property type="project" value="UniProtKB-KW"/>
</dbReference>
<dbReference type="Pfam" id="PF00550">
    <property type="entry name" value="PP-binding"/>
    <property type="match status" value="2"/>
</dbReference>
<gene>
    <name evidence="7" type="primary">nrps1B</name>
    <name evidence="7" type="ORF">BN2475_170087</name>
</gene>
<dbReference type="FunFam" id="3.40.50.980:FF:000001">
    <property type="entry name" value="Non-ribosomal peptide synthetase"/>
    <property type="match status" value="2"/>
</dbReference>
<keyword evidence="8" id="KW-1185">Reference proteome</keyword>
<dbReference type="InterPro" id="IPR020806">
    <property type="entry name" value="PKS_PP-bd"/>
</dbReference>
<evidence type="ECO:0000256" key="1">
    <source>
        <dbReference type="ARBA" id="ARBA00001957"/>
    </source>
</evidence>
<dbReference type="Proteomes" id="UP000187012">
    <property type="component" value="Unassembled WGS sequence"/>
</dbReference>
<keyword evidence="4" id="KW-0597">Phosphoprotein</keyword>
<organism evidence="7 8">
    <name type="scientific">Paraburkholderia ribeironis</name>
    <dbReference type="NCBI Taxonomy" id="1247936"/>
    <lineage>
        <taxon>Bacteria</taxon>
        <taxon>Pseudomonadati</taxon>
        <taxon>Pseudomonadota</taxon>
        <taxon>Betaproteobacteria</taxon>
        <taxon>Burkholderiales</taxon>
        <taxon>Burkholderiaceae</taxon>
        <taxon>Paraburkholderia</taxon>
    </lineage>
</organism>
<dbReference type="PROSITE" id="PS00012">
    <property type="entry name" value="PHOSPHOPANTETHEINE"/>
    <property type="match status" value="2"/>
</dbReference>
<dbReference type="Gene3D" id="3.30.559.30">
    <property type="entry name" value="Nonribosomal peptide synthetase, condensation domain"/>
    <property type="match status" value="2"/>
</dbReference>
<dbReference type="Pfam" id="PF00881">
    <property type="entry name" value="Nitroreductase"/>
    <property type="match status" value="1"/>
</dbReference>
<dbReference type="CDD" id="cd19531">
    <property type="entry name" value="LCL_NRPS-like"/>
    <property type="match status" value="1"/>
</dbReference>
<dbReference type="InterPro" id="IPR009081">
    <property type="entry name" value="PP-bd_ACP"/>
</dbReference>
<evidence type="ECO:0000256" key="4">
    <source>
        <dbReference type="ARBA" id="ARBA00022553"/>
    </source>
</evidence>
<evidence type="ECO:0000256" key="3">
    <source>
        <dbReference type="ARBA" id="ARBA00022450"/>
    </source>
</evidence>
<dbReference type="CDD" id="cd02142">
    <property type="entry name" value="McbC_SagB-like_oxidoreductase"/>
    <property type="match status" value="1"/>
</dbReference>
<dbReference type="SUPFAM" id="SSF47336">
    <property type="entry name" value="ACP-like"/>
    <property type="match status" value="2"/>
</dbReference>
<dbReference type="InterPro" id="IPR045851">
    <property type="entry name" value="AMP-bd_C_sf"/>
</dbReference>
<feature type="domain" description="Carrier" evidence="6">
    <location>
        <begin position="999"/>
        <end position="1074"/>
    </location>
</feature>
<dbReference type="FunFam" id="3.30.559.30:FF:000006">
    <property type="entry name" value="Yersiniabactin polyketide/non-ribosomal peptide synthetase"/>
    <property type="match status" value="1"/>
</dbReference>
<dbReference type="STRING" id="1247936.BN2475_170087"/>
<dbReference type="FunFam" id="3.30.559.10:FF:000023">
    <property type="entry name" value="Non-ribosomal peptide synthetase"/>
    <property type="match status" value="1"/>
</dbReference>
<dbReference type="SUPFAM" id="SSF52777">
    <property type="entry name" value="CoA-dependent acyltransferases"/>
    <property type="match status" value="4"/>
</dbReference>
<comment type="pathway">
    <text evidence="2">Siderophore biosynthesis.</text>
</comment>
<dbReference type="InterPro" id="IPR029058">
    <property type="entry name" value="AB_hydrolase_fold"/>
</dbReference>
<dbReference type="Pfam" id="PF00668">
    <property type="entry name" value="Condensation"/>
    <property type="match status" value="2"/>
</dbReference>
<dbReference type="SUPFAM" id="SSF56801">
    <property type="entry name" value="Acetyl-CoA synthetase-like"/>
    <property type="match status" value="2"/>
</dbReference>
<dbReference type="InterPro" id="IPR036736">
    <property type="entry name" value="ACP-like_sf"/>
</dbReference>
<dbReference type="Gene3D" id="3.30.300.30">
    <property type="match status" value="2"/>
</dbReference>
<proteinExistence type="predicted"/>
<keyword evidence="5" id="KW-0436">Ligase</keyword>
<evidence type="ECO:0000256" key="2">
    <source>
        <dbReference type="ARBA" id="ARBA00004924"/>
    </source>
</evidence>
<dbReference type="PANTHER" id="PTHR45527:SF1">
    <property type="entry name" value="FATTY ACID SYNTHASE"/>
    <property type="match status" value="1"/>
</dbReference>
<evidence type="ECO:0000313" key="7">
    <source>
        <dbReference type="EMBL" id="SIT38830.1"/>
    </source>
</evidence>
<name>A0A1N7RUP1_9BURK</name>
<dbReference type="CDD" id="cd12114">
    <property type="entry name" value="A_NRPS_TlmIV_like"/>
    <property type="match status" value="1"/>
</dbReference>
<dbReference type="InterPro" id="IPR057737">
    <property type="entry name" value="Condensation_MtbB-like"/>
</dbReference>
<dbReference type="InterPro" id="IPR001242">
    <property type="entry name" value="Condensation_dom"/>
</dbReference>
<dbReference type="Gene3D" id="3.40.109.10">
    <property type="entry name" value="NADH Oxidase"/>
    <property type="match status" value="1"/>
</dbReference>
<dbReference type="EC" id="5.1.1.-" evidence="7"/>
<dbReference type="Gene3D" id="3.30.559.10">
    <property type="entry name" value="Chloramphenicol acetyltransferase-like domain"/>
    <property type="match status" value="2"/>
</dbReference>
<dbReference type="NCBIfam" id="TIGR01733">
    <property type="entry name" value="AA-adenyl-dom"/>
    <property type="match status" value="2"/>
</dbReference>
<dbReference type="GO" id="GO:0044550">
    <property type="term" value="P:secondary metabolite biosynthetic process"/>
    <property type="evidence" value="ECO:0007669"/>
    <property type="project" value="TreeGrafter"/>
</dbReference>
<dbReference type="EMBL" id="CYGX02000017">
    <property type="protein sequence ID" value="SIT38830.1"/>
    <property type="molecule type" value="Genomic_DNA"/>
</dbReference>
<dbReference type="OrthoDB" id="6297021at2"/>
<dbReference type="GO" id="GO:0043041">
    <property type="term" value="P:amino acid activation for nonribosomal peptide biosynthetic process"/>
    <property type="evidence" value="ECO:0007669"/>
    <property type="project" value="TreeGrafter"/>
</dbReference>
<dbReference type="GO" id="GO:0016491">
    <property type="term" value="F:oxidoreductase activity"/>
    <property type="evidence" value="ECO:0007669"/>
    <property type="project" value="InterPro"/>
</dbReference>
<keyword evidence="7" id="KW-0413">Isomerase</keyword>
<dbReference type="Pfam" id="PF13193">
    <property type="entry name" value="AMP-binding_C"/>
    <property type="match status" value="1"/>
</dbReference>
<dbReference type="InterPro" id="IPR025110">
    <property type="entry name" value="AMP-bd_C"/>
</dbReference>
<keyword evidence="3" id="KW-0596">Phosphopantetheine</keyword>
<dbReference type="RefSeq" id="WP_094779203.1">
    <property type="nucleotide sequence ID" value="NZ_CYGX02000017.1"/>
</dbReference>
<evidence type="ECO:0000256" key="5">
    <source>
        <dbReference type="ARBA" id="ARBA00022598"/>
    </source>
</evidence>
<dbReference type="InterPro" id="IPR000873">
    <property type="entry name" value="AMP-dep_synth/lig_dom"/>
</dbReference>
<protein>
    <submittedName>
        <fullName evidence="7">Putative non-ribosomal peptide synthetase protein</fullName>
        <ecNumber evidence="7">5.1.1.-</ecNumber>
    </submittedName>
</protein>
<dbReference type="PROSITE" id="PS50075">
    <property type="entry name" value="CARRIER"/>
    <property type="match status" value="2"/>
</dbReference>